<evidence type="ECO:0000313" key="1">
    <source>
        <dbReference type="EMBL" id="PHV71604.1"/>
    </source>
</evidence>
<sequence length="202" mass="22889">MYPLKNIYYKGYKILKIKVKYFIVVMAKGEAKVDLTALTMYLYEYGFVLLFILVFLEYLNIPGFPAGMILPAAGFLIRQGNMNFWLALFVSVSAGALGSAFAYSIGKLGGQRILLFLTKRSPKQQRYVEKCIQLIEKQGTKIILVAKLIPIVRTLIGILAGTLNMNFITYMFYSSLGVAIWNSVFMSMGYLLPRFNEAFTMM</sequence>
<accession>A0AC61DEL5</accession>
<organism evidence="1 2">
    <name type="scientific">Sporanaerobium hydrogeniformans</name>
    <dbReference type="NCBI Taxonomy" id="3072179"/>
    <lineage>
        <taxon>Bacteria</taxon>
        <taxon>Bacillati</taxon>
        <taxon>Bacillota</taxon>
        <taxon>Clostridia</taxon>
        <taxon>Lachnospirales</taxon>
        <taxon>Lachnospiraceae</taxon>
        <taxon>Sporanaerobium</taxon>
    </lineage>
</organism>
<comment type="caution">
    <text evidence="1">The sequence shown here is derived from an EMBL/GenBank/DDBJ whole genome shotgun (WGS) entry which is preliminary data.</text>
</comment>
<gene>
    <name evidence="1" type="ORF">CS063_03300</name>
</gene>
<evidence type="ECO:0000313" key="2">
    <source>
        <dbReference type="Proteomes" id="UP000224460"/>
    </source>
</evidence>
<keyword evidence="2" id="KW-1185">Reference proteome</keyword>
<proteinExistence type="predicted"/>
<dbReference type="Proteomes" id="UP000224460">
    <property type="component" value="Unassembled WGS sequence"/>
</dbReference>
<protein>
    <submittedName>
        <fullName evidence="1">Alkaline phosphatase</fullName>
    </submittedName>
</protein>
<name>A0AC61DEL5_9FIRM</name>
<dbReference type="EMBL" id="PEDL01000002">
    <property type="protein sequence ID" value="PHV71604.1"/>
    <property type="molecule type" value="Genomic_DNA"/>
</dbReference>
<reference evidence="1" key="1">
    <citation type="submission" date="2017-10" db="EMBL/GenBank/DDBJ databases">
        <title>Genome sequence of cellulolytic Lachnospiraceae bacterium XHS1971 isolated from hotspring sediment.</title>
        <authorList>
            <person name="Vasudevan G."/>
            <person name="Joshi A.J."/>
            <person name="Hivarkar S."/>
            <person name="Lanjekar V.B."/>
            <person name="Dhakephalkar P.K."/>
            <person name="Dagar S."/>
        </authorList>
    </citation>
    <scope>NUCLEOTIDE SEQUENCE</scope>
    <source>
        <strain evidence="1">XHS1971</strain>
    </source>
</reference>